<dbReference type="PANTHER" id="PTHR43794">
    <property type="entry name" value="AMINOHYDROLASE SSNA-RELATED"/>
    <property type="match status" value="1"/>
</dbReference>
<accession>A0ABV1KUR3</accession>
<dbReference type="InterPro" id="IPR050287">
    <property type="entry name" value="MTA/SAH_deaminase"/>
</dbReference>
<dbReference type="InterPro" id="IPR032466">
    <property type="entry name" value="Metal_Hydrolase"/>
</dbReference>
<dbReference type="SUPFAM" id="SSF51338">
    <property type="entry name" value="Composite domain of metallo-dependent hydrolases"/>
    <property type="match status" value="1"/>
</dbReference>
<dbReference type="InterPro" id="IPR011059">
    <property type="entry name" value="Metal-dep_hydrolase_composite"/>
</dbReference>
<dbReference type="CDD" id="cd01298">
    <property type="entry name" value="ATZ_TRZ_like"/>
    <property type="match status" value="1"/>
</dbReference>
<comment type="caution">
    <text evidence="3">The sequence shown here is derived from an EMBL/GenBank/DDBJ whole genome shotgun (WGS) entry which is preliminary data.</text>
</comment>
<proteinExistence type="predicted"/>
<feature type="domain" description="Amidohydrolase-related" evidence="2">
    <location>
        <begin position="61"/>
        <end position="434"/>
    </location>
</feature>
<evidence type="ECO:0000313" key="3">
    <source>
        <dbReference type="EMBL" id="MEQ4483311.1"/>
    </source>
</evidence>
<evidence type="ECO:0000256" key="1">
    <source>
        <dbReference type="ARBA" id="ARBA00022801"/>
    </source>
</evidence>
<dbReference type="EMBL" id="JASKHM010000007">
    <property type="protein sequence ID" value="MEQ4483311.1"/>
    <property type="molecule type" value="Genomic_DNA"/>
</dbReference>
<keyword evidence="4" id="KW-1185">Reference proteome</keyword>
<dbReference type="Gene3D" id="2.30.40.10">
    <property type="entry name" value="Urease, subunit C, domain 1"/>
    <property type="match status" value="1"/>
</dbReference>
<protein>
    <submittedName>
        <fullName evidence="3">Amidohydrolase</fullName>
    </submittedName>
</protein>
<organism evidence="3 4">
    <name type="scientific">Cohnella silvisoli</name>
    <dbReference type="NCBI Taxonomy" id="2873699"/>
    <lineage>
        <taxon>Bacteria</taxon>
        <taxon>Bacillati</taxon>
        <taxon>Bacillota</taxon>
        <taxon>Bacilli</taxon>
        <taxon>Bacillales</taxon>
        <taxon>Paenibacillaceae</taxon>
        <taxon>Cohnella</taxon>
    </lineage>
</organism>
<dbReference type="Pfam" id="PF01979">
    <property type="entry name" value="Amidohydro_1"/>
    <property type="match status" value="1"/>
</dbReference>
<sequence>MRSTADILIKGGTVLTMDPTRKMINDGALAISGNKIEAVGTSADITTRFEASKVIDARGKLVMPGLVNPHTHVLQVLLRGLAHDRELYPFLFNVLFPGLSQYTPDDARLAATLYCAEAIRSGITTIVDNGDQGRDDALAVATIDTYRQVGIRAVYARMFNDTVPDHLAKHIETIMHKESGVNHPADVIEDTEEALSQIESLIQRFHMADNGRIRVWASPFTAQFTTEKGLIRSAELAEKYNSMTAIHLAESHLDASMYGMTPTEYLHSIGFLSPRILAAHCVWLTEKDIRLFQIHDVKAAHNVICNHYIASGVAPVAKMTALGITVGLGTDDANVNDSVNMFQSMKIAALAQRAKYLDASVLTTEKVVEMATIDGARSIGMESEIGSLEPGKKADVILIDLNHPQFWPLNNIPSALVFQAYGSEVETTIVDGRILMEDRKLNFLGTDETFLYQQAQKASIDIATKARLTDLTRGWRRLGS</sequence>
<dbReference type="InterPro" id="IPR006680">
    <property type="entry name" value="Amidohydro-rel"/>
</dbReference>
<keyword evidence="1" id="KW-0378">Hydrolase</keyword>
<dbReference type="Gene3D" id="3.20.20.140">
    <property type="entry name" value="Metal-dependent hydrolases"/>
    <property type="match status" value="1"/>
</dbReference>
<evidence type="ECO:0000259" key="2">
    <source>
        <dbReference type="Pfam" id="PF01979"/>
    </source>
</evidence>
<name>A0ABV1KUR3_9BACL</name>
<dbReference type="SUPFAM" id="SSF51556">
    <property type="entry name" value="Metallo-dependent hydrolases"/>
    <property type="match status" value="1"/>
</dbReference>
<gene>
    <name evidence="3" type="ORF">QJS35_13010</name>
</gene>
<dbReference type="PANTHER" id="PTHR43794:SF11">
    <property type="entry name" value="AMIDOHYDROLASE-RELATED DOMAIN-CONTAINING PROTEIN"/>
    <property type="match status" value="1"/>
</dbReference>
<dbReference type="RefSeq" id="WP_232185949.1">
    <property type="nucleotide sequence ID" value="NZ_JAIOAP010000006.1"/>
</dbReference>
<dbReference type="Proteomes" id="UP001493487">
    <property type="component" value="Unassembled WGS sequence"/>
</dbReference>
<reference evidence="3 4" key="1">
    <citation type="journal article" date="2023" name="Genome Announc.">
        <title>Pan-Genome Analyses of the Genus Cohnella and Proposal of the Novel Species Cohnella silvisoli sp. nov., Isolated from Forest Soil.</title>
        <authorList>
            <person name="Wang C."/>
            <person name="Mao L."/>
            <person name="Bao G."/>
            <person name="Zhu H."/>
        </authorList>
    </citation>
    <scope>NUCLEOTIDE SEQUENCE [LARGE SCALE GENOMIC DNA]</scope>
    <source>
        <strain evidence="3 4">NL03-T5-1</strain>
    </source>
</reference>
<evidence type="ECO:0000313" key="4">
    <source>
        <dbReference type="Proteomes" id="UP001493487"/>
    </source>
</evidence>